<dbReference type="InterPro" id="IPR034026">
    <property type="entry name" value="EssA"/>
</dbReference>
<evidence type="ECO:0000256" key="3">
    <source>
        <dbReference type="ARBA" id="ARBA00022475"/>
    </source>
</evidence>
<evidence type="ECO:0000256" key="4">
    <source>
        <dbReference type="ARBA" id="ARBA00022692"/>
    </source>
</evidence>
<dbReference type="Proteomes" id="UP000233343">
    <property type="component" value="Unassembled WGS sequence"/>
</dbReference>
<comment type="caution">
    <text evidence="10">The sequence shown here is derived from an EMBL/GenBank/DDBJ whole genome shotgun (WGS) entry which is preliminary data.</text>
</comment>
<sequence length="165" mass="18641">MTMKKPMKLRKYILFILSVLPVLLLCHTQTAGAAPSIETLVPNLYEDKEFRDNKEFLRDEANKQKQQVPEEQKGLTFDQRNLNQNEQVQEKLFSSESEPRKTVALQAEQLNLFSQESNIASANEAAEQSSEDSQSSLKTLYLAILAVAVIIILVFLIPKMAQGSK</sequence>
<dbReference type="InterPro" id="IPR018920">
    <property type="entry name" value="EssA/YueC"/>
</dbReference>
<feature type="region of interest" description="Disordered" evidence="7">
    <location>
        <begin position="60"/>
        <end position="80"/>
    </location>
</feature>
<proteinExistence type="inferred from homology"/>
<name>A0A2N0ZCB5_9BACI</name>
<feature type="compositionally biased region" description="Basic and acidic residues" evidence="7">
    <location>
        <begin position="60"/>
        <end position="73"/>
    </location>
</feature>
<dbReference type="Pfam" id="PF10661">
    <property type="entry name" value="EssA"/>
    <property type="match status" value="1"/>
</dbReference>
<protein>
    <submittedName>
        <fullName evidence="10">Type VII secretion protein EssA</fullName>
    </submittedName>
</protein>
<keyword evidence="4 8" id="KW-0812">Transmembrane</keyword>
<comment type="similarity">
    <text evidence="2">Belongs to the EssA family.</text>
</comment>
<keyword evidence="5 8" id="KW-1133">Transmembrane helix</keyword>
<evidence type="ECO:0000256" key="2">
    <source>
        <dbReference type="ARBA" id="ARBA00008570"/>
    </source>
</evidence>
<keyword evidence="6 8" id="KW-0472">Membrane</keyword>
<evidence type="ECO:0000313" key="11">
    <source>
        <dbReference type="Proteomes" id="UP000233343"/>
    </source>
</evidence>
<keyword evidence="3" id="KW-1003">Cell membrane</keyword>
<organism evidence="10 11">
    <name type="scientific">Cytobacillus horneckiae</name>
    <dbReference type="NCBI Taxonomy" id="549687"/>
    <lineage>
        <taxon>Bacteria</taxon>
        <taxon>Bacillati</taxon>
        <taxon>Bacillota</taxon>
        <taxon>Bacilli</taxon>
        <taxon>Bacillales</taxon>
        <taxon>Bacillaceae</taxon>
        <taxon>Cytobacillus</taxon>
    </lineage>
</organism>
<dbReference type="RefSeq" id="WP_066193098.1">
    <property type="nucleotide sequence ID" value="NZ_JARMMB010000004.1"/>
</dbReference>
<evidence type="ECO:0000256" key="8">
    <source>
        <dbReference type="SAM" id="Phobius"/>
    </source>
</evidence>
<dbReference type="EMBL" id="PISD01000049">
    <property type="protein sequence ID" value="PKG27148.1"/>
    <property type="molecule type" value="Genomic_DNA"/>
</dbReference>
<gene>
    <name evidence="10" type="primary">essA</name>
    <name evidence="10" type="ORF">CWS20_20070</name>
</gene>
<reference evidence="10 11" key="1">
    <citation type="journal article" date="2010" name="Int. J. Syst. Evol. Microbiol.">
        <title>Bacillus horneckiae sp. nov., isolated from a spacecraft-assembly clean room.</title>
        <authorList>
            <person name="Vaishampayan P."/>
            <person name="Probst A."/>
            <person name="Krishnamurthi S."/>
            <person name="Ghosh S."/>
            <person name="Osman S."/>
            <person name="McDowall A."/>
            <person name="Ruckmani A."/>
            <person name="Mayilraj S."/>
            <person name="Venkateswaran K."/>
        </authorList>
    </citation>
    <scope>NUCLEOTIDE SEQUENCE [LARGE SCALE GENOMIC DNA]</scope>
    <source>
        <strain evidence="11">1PO1SC</strain>
    </source>
</reference>
<dbReference type="GO" id="GO:0005886">
    <property type="term" value="C:plasma membrane"/>
    <property type="evidence" value="ECO:0007669"/>
    <property type="project" value="UniProtKB-SubCell"/>
</dbReference>
<feature type="chain" id="PRO_5014987684" evidence="9">
    <location>
        <begin position="34"/>
        <end position="165"/>
    </location>
</feature>
<keyword evidence="9" id="KW-0732">Signal</keyword>
<accession>A0A2N0ZCB5</accession>
<evidence type="ECO:0000256" key="9">
    <source>
        <dbReference type="SAM" id="SignalP"/>
    </source>
</evidence>
<dbReference type="NCBIfam" id="TIGR03927">
    <property type="entry name" value="T7SS_EssA_Firm"/>
    <property type="match status" value="1"/>
</dbReference>
<feature type="signal peptide" evidence="9">
    <location>
        <begin position="1"/>
        <end position="33"/>
    </location>
</feature>
<evidence type="ECO:0000313" key="10">
    <source>
        <dbReference type="EMBL" id="PKG27148.1"/>
    </source>
</evidence>
<evidence type="ECO:0000256" key="5">
    <source>
        <dbReference type="ARBA" id="ARBA00022989"/>
    </source>
</evidence>
<keyword evidence="11" id="KW-1185">Reference proteome</keyword>
<evidence type="ECO:0000256" key="6">
    <source>
        <dbReference type="ARBA" id="ARBA00023136"/>
    </source>
</evidence>
<evidence type="ECO:0000256" key="7">
    <source>
        <dbReference type="SAM" id="MobiDB-lite"/>
    </source>
</evidence>
<feature type="transmembrane region" description="Helical" evidence="8">
    <location>
        <begin position="139"/>
        <end position="157"/>
    </location>
</feature>
<dbReference type="AlphaFoldDB" id="A0A2N0ZCB5"/>
<comment type="subcellular location">
    <subcellularLocation>
        <location evidence="1">Cell membrane</location>
        <topology evidence="1">Single-pass membrane protein</topology>
    </subcellularLocation>
</comment>
<evidence type="ECO:0000256" key="1">
    <source>
        <dbReference type="ARBA" id="ARBA00004162"/>
    </source>
</evidence>